<keyword evidence="1" id="KW-0472">Membrane</keyword>
<evidence type="ECO:0000256" key="1">
    <source>
        <dbReference type="SAM" id="Phobius"/>
    </source>
</evidence>
<sequence length="118" mass="12582">MRRSAVSDTSSSLRGWAVCAAVNLLLGCVGAVPFGLTATFLLVHPLAGLGLMSRDPTDNDGVMPWLIVLTVLLGLFAALWIPANLLVRRTRGAALKHYWLVSTALVLLPTVLYGLAEL</sequence>
<accession>A0A1J4NN13</accession>
<protein>
    <submittedName>
        <fullName evidence="2">Uncharacterized protein</fullName>
    </submittedName>
</protein>
<feature type="transmembrane region" description="Helical" evidence="1">
    <location>
        <begin position="63"/>
        <end position="86"/>
    </location>
</feature>
<evidence type="ECO:0000313" key="2">
    <source>
        <dbReference type="EMBL" id="OIJ63680.1"/>
    </source>
</evidence>
<dbReference type="AlphaFoldDB" id="A0A1J4NN13"/>
<evidence type="ECO:0000313" key="3">
    <source>
        <dbReference type="Proteomes" id="UP000034196"/>
    </source>
</evidence>
<keyword evidence="1" id="KW-1133">Transmembrane helix</keyword>
<dbReference type="STRING" id="1428628.WN71_033240"/>
<keyword evidence="3" id="KW-1185">Reference proteome</keyword>
<feature type="transmembrane region" description="Helical" evidence="1">
    <location>
        <begin position="98"/>
        <end position="116"/>
    </location>
</feature>
<dbReference type="EMBL" id="LAVA02000097">
    <property type="protein sequence ID" value="OIJ63680.1"/>
    <property type="molecule type" value="Genomic_DNA"/>
</dbReference>
<proteinExistence type="predicted"/>
<gene>
    <name evidence="2" type="ORF">WN71_033240</name>
</gene>
<reference evidence="2" key="1">
    <citation type="submission" date="2016-10" db="EMBL/GenBank/DDBJ databases">
        <title>Genome sequence of Streptomyces mangrovisoli MUSC 149.</title>
        <authorList>
            <person name="Lee L.-H."/>
            <person name="Ser H.-L."/>
        </authorList>
    </citation>
    <scope>NUCLEOTIDE SEQUENCE [LARGE SCALE GENOMIC DNA]</scope>
    <source>
        <strain evidence="2">MUSC 149</strain>
    </source>
</reference>
<dbReference type="PROSITE" id="PS51257">
    <property type="entry name" value="PROKAR_LIPOPROTEIN"/>
    <property type="match status" value="1"/>
</dbReference>
<name>A0A1J4NN13_9ACTN</name>
<organism evidence="2 3">
    <name type="scientific">Streptomyces mangrovisoli</name>
    <dbReference type="NCBI Taxonomy" id="1428628"/>
    <lineage>
        <taxon>Bacteria</taxon>
        <taxon>Bacillati</taxon>
        <taxon>Actinomycetota</taxon>
        <taxon>Actinomycetes</taxon>
        <taxon>Kitasatosporales</taxon>
        <taxon>Streptomycetaceae</taxon>
        <taxon>Streptomyces</taxon>
    </lineage>
</organism>
<dbReference type="RefSeq" id="WP_046582726.1">
    <property type="nucleotide sequence ID" value="NZ_LAVA02000097.1"/>
</dbReference>
<keyword evidence="1" id="KW-0812">Transmembrane</keyword>
<dbReference type="Proteomes" id="UP000034196">
    <property type="component" value="Unassembled WGS sequence"/>
</dbReference>
<dbReference type="OrthoDB" id="3541216at2"/>
<feature type="transmembrane region" description="Helical" evidence="1">
    <location>
        <begin position="21"/>
        <end position="43"/>
    </location>
</feature>
<comment type="caution">
    <text evidence="2">The sequence shown here is derived from an EMBL/GenBank/DDBJ whole genome shotgun (WGS) entry which is preliminary data.</text>
</comment>